<dbReference type="InterPro" id="IPR027417">
    <property type="entry name" value="P-loop_NTPase"/>
</dbReference>
<evidence type="ECO:0000313" key="2">
    <source>
        <dbReference type="EMBL" id="GGK32181.1"/>
    </source>
</evidence>
<organism evidence="2 3">
    <name type="scientific">Salinarimonas ramus</name>
    <dbReference type="NCBI Taxonomy" id="690164"/>
    <lineage>
        <taxon>Bacteria</taxon>
        <taxon>Pseudomonadati</taxon>
        <taxon>Pseudomonadota</taxon>
        <taxon>Alphaproteobacteria</taxon>
        <taxon>Hyphomicrobiales</taxon>
        <taxon>Salinarimonadaceae</taxon>
        <taxon>Salinarimonas</taxon>
    </lineage>
</organism>
<gene>
    <name evidence="2" type="ORF">GCM10011322_18550</name>
</gene>
<protein>
    <recommendedName>
        <fullName evidence="1">HPr kinase/phosphorylase C-terminal domain-containing protein</fullName>
    </recommendedName>
</protein>
<reference evidence="2 3" key="1">
    <citation type="journal article" date="2014" name="Int. J. Syst. Evol. Microbiol.">
        <title>Complete genome sequence of Corynebacterium casei LMG S-19264T (=DSM 44701T), isolated from a smear-ripened cheese.</title>
        <authorList>
            <consortium name="US DOE Joint Genome Institute (JGI-PGF)"/>
            <person name="Walter F."/>
            <person name="Albersmeier A."/>
            <person name="Kalinowski J."/>
            <person name="Ruckert C."/>
        </authorList>
    </citation>
    <scope>NUCLEOTIDE SEQUENCE [LARGE SCALE GENOMIC DNA]</scope>
    <source>
        <strain evidence="2 3">CGMCC 1.9161</strain>
    </source>
</reference>
<dbReference type="GO" id="GO:0006109">
    <property type="term" value="P:regulation of carbohydrate metabolic process"/>
    <property type="evidence" value="ECO:0007669"/>
    <property type="project" value="InterPro"/>
</dbReference>
<evidence type="ECO:0000313" key="3">
    <source>
        <dbReference type="Proteomes" id="UP000600449"/>
    </source>
</evidence>
<dbReference type="Proteomes" id="UP000600449">
    <property type="component" value="Unassembled WGS sequence"/>
</dbReference>
<feature type="domain" description="HPr kinase/phosphorylase C-terminal" evidence="1">
    <location>
        <begin position="6"/>
        <end position="88"/>
    </location>
</feature>
<dbReference type="Pfam" id="PF07475">
    <property type="entry name" value="Hpr_kinase_C"/>
    <property type="match status" value="1"/>
</dbReference>
<dbReference type="CDD" id="cd01918">
    <property type="entry name" value="HprK_C"/>
    <property type="match status" value="1"/>
</dbReference>
<comment type="caution">
    <text evidence="2">The sequence shown here is derived from an EMBL/GenBank/DDBJ whole genome shotgun (WGS) entry which is preliminary data.</text>
</comment>
<keyword evidence="3" id="KW-1185">Reference proteome</keyword>
<evidence type="ECO:0000259" key="1">
    <source>
        <dbReference type="Pfam" id="PF07475"/>
    </source>
</evidence>
<accession>A0A917Q767</accession>
<dbReference type="SUPFAM" id="SSF53795">
    <property type="entry name" value="PEP carboxykinase-like"/>
    <property type="match status" value="1"/>
</dbReference>
<dbReference type="InterPro" id="IPR011104">
    <property type="entry name" value="Hpr_kin/Pase_C"/>
</dbReference>
<name>A0A917Q767_9HYPH</name>
<proteinExistence type="predicted"/>
<dbReference type="GO" id="GO:0000155">
    <property type="term" value="F:phosphorelay sensor kinase activity"/>
    <property type="evidence" value="ECO:0007669"/>
    <property type="project" value="InterPro"/>
</dbReference>
<dbReference type="GO" id="GO:0005524">
    <property type="term" value="F:ATP binding"/>
    <property type="evidence" value="ECO:0007669"/>
    <property type="project" value="InterPro"/>
</dbReference>
<dbReference type="AlphaFoldDB" id="A0A917Q767"/>
<dbReference type="RefSeq" id="WP_188912014.1">
    <property type="nucleotide sequence ID" value="NZ_BMMF01000005.1"/>
</dbReference>
<dbReference type="Gene3D" id="3.40.50.300">
    <property type="entry name" value="P-loop containing nucleotide triphosphate hydrolases"/>
    <property type="match status" value="1"/>
</dbReference>
<dbReference type="EMBL" id="BMMF01000005">
    <property type="protein sequence ID" value="GGK32181.1"/>
    <property type="molecule type" value="Genomic_DNA"/>
</dbReference>
<sequence>MTRHEATQDTIHATCVVVGEAGVLIRGASGAGKSRLALDLVEVARARGRFARLVGDDRLRLQASGGRLVARPHPSIAGLVEARGIGLLARPHLPAAIVRLVVDLSETPPERLPEPSAFETTILGVRLPRLPAAADGRIATIAMDSLEGLSVTPVT</sequence>